<sequence>MYIFWNNINKFPQFIISVFMGFFLTTIYQIFKLLSNKKTRVIIVLFLVVFFISFYWILKLMLGDTLI</sequence>
<dbReference type="EMBL" id="MH026108">
    <property type="protein sequence ID" value="QBX88585.1"/>
    <property type="molecule type" value="Genomic_DNA"/>
</dbReference>
<keyword evidence="4 6" id="KW-0934">Plastid</keyword>
<keyword evidence="5" id="KW-0812">Transmembrane</keyword>
<evidence type="ECO:0000256" key="5">
    <source>
        <dbReference type="SAM" id="Phobius"/>
    </source>
</evidence>
<evidence type="ECO:0000256" key="2">
    <source>
        <dbReference type="ARBA" id="ARBA00010985"/>
    </source>
</evidence>
<reference evidence="6" key="1">
    <citation type="journal article" date="2019" name="Phycologia">
        <title>Chloroplast and mitochondrial genomes of Balbiania investiens (Balbianiales, Nemaliophycidae).</title>
        <authorList>
            <person name="Evans J.R."/>
            <person name="StAmour N."/>
            <person name="Verbruggen H."/>
            <person name="Salomaki E.D."/>
            <person name="Vis M.L."/>
        </authorList>
    </citation>
    <scope>NUCLEOTIDE SEQUENCE</scope>
</reference>
<dbReference type="GO" id="GO:0009536">
    <property type="term" value="C:plastid"/>
    <property type="evidence" value="ECO:0007669"/>
    <property type="project" value="UniProtKB-SubCell"/>
</dbReference>
<keyword evidence="5" id="KW-1133">Transmembrane helix</keyword>
<dbReference type="Pfam" id="PF05421">
    <property type="entry name" value="DUF751"/>
    <property type="match status" value="1"/>
</dbReference>
<feature type="transmembrane region" description="Helical" evidence="5">
    <location>
        <begin position="41"/>
        <end position="58"/>
    </location>
</feature>
<organism evidence="6">
    <name type="scientific">Balbiania investiens</name>
    <dbReference type="NCBI Taxonomy" id="111861"/>
    <lineage>
        <taxon>Eukaryota</taxon>
        <taxon>Rhodophyta</taxon>
        <taxon>Florideophyceae</taxon>
        <taxon>Nemaliophycidae</taxon>
        <taxon>Balbianiales</taxon>
        <taxon>Balbianiaceae</taxon>
        <taxon>Balbiania</taxon>
    </lineage>
</organism>
<evidence type="ECO:0000256" key="3">
    <source>
        <dbReference type="ARBA" id="ARBA00021584"/>
    </source>
</evidence>
<keyword evidence="5" id="KW-0472">Membrane</keyword>
<evidence type="ECO:0000256" key="1">
    <source>
        <dbReference type="ARBA" id="ARBA00004474"/>
    </source>
</evidence>
<protein>
    <recommendedName>
        <fullName evidence="3">Uncharacterized protein ycf33</fullName>
    </recommendedName>
</protein>
<comment type="similarity">
    <text evidence="2">Belongs to the ycf33 family.</text>
</comment>
<evidence type="ECO:0000256" key="4">
    <source>
        <dbReference type="ARBA" id="ARBA00022640"/>
    </source>
</evidence>
<gene>
    <name evidence="6" type="primary">ycf33</name>
</gene>
<dbReference type="GeneID" id="40138737"/>
<name>A0A4D6BLG1_9FLOR</name>
<accession>A0A4D6BLG1</accession>
<dbReference type="InterPro" id="IPR008470">
    <property type="entry name" value="Uncharacterised_Ycf33"/>
</dbReference>
<feature type="transmembrane region" description="Helical" evidence="5">
    <location>
        <begin position="14"/>
        <end position="34"/>
    </location>
</feature>
<geneLocation type="plastid" evidence="6"/>
<proteinExistence type="inferred from homology"/>
<evidence type="ECO:0000313" key="6">
    <source>
        <dbReference type="EMBL" id="QBX88585.1"/>
    </source>
</evidence>
<dbReference type="RefSeq" id="YP_009628802.1">
    <property type="nucleotide sequence ID" value="NC_042171.1"/>
</dbReference>
<dbReference type="AlphaFoldDB" id="A0A4D6BLG1"/>
<comment type="subcellular location">
    <subcellularLocation>
        <location evidence="1">Plastid</location>
    </subcellularLocation>
</comment>